<evidence type="ECO:0000256" key="4">
    <source>
        <dbReference type="ARBA" id="ARBA00022989"/>
    </source>
</evidence>
<keyword evidence="6 8" id="KW-0472">Membrane</keyword>
<evidence type="ECO:0000256" key="1">
    <source>
        <dbReference type="ARBA" id="ARBA00004141"/>
    </source>
</evidence>
<dbReference type="PANTHER" id="PTHR11003:SF291">
    <property type="entry name" value="IP11374P"/>
    <property type="match status" value="1"/>
</dbReference>
<evidence type="ECO:0000259" key="9">
    <source>
        <dbReference type="Pfam" id="PF07885"/>
    </source>
</evidence>
<evidence type="ECO:0000256" key="8">
    <source>
        <dbReference type="SAM" id="Phobius"/>
    </source>
</evidence>
<keyword evidence="2" id="KW-0813">Transport</keyword>
<evidence type="ECO:0000256" key="5">
    <source>
        <dbReference type="ARBA" id="ARBA00023065"/>
    </source>
</evidence>
<dbReference type="PANTHER" id="PTHR11003">
    <property type="entry name" value="POTASSIUM CHANNEL, SUBFAMILY K"/>
    <property type="match status" value="1"/>
</dbReference>
<keyword evidence="4 8" id="KW-1133">Transmembrane helix</keyword>
<evidence type="ECO:0000256" key="2">
    <source>
        <dbReference type="ARBA" id="ARBA00022448"/>
    </source>
</evidence>
<evidence type="ECO:0000256" key="3">
    <source>
        <dbReference type="ARBA" id="ARBA00022692"/>
    </source>
</evidence>
<name>A0A914E8H0_9BILA</name>
<dbReference type="InterPro" id="IPR003280">
    <property type="entry name" value="2pore_dom_K_chnl"/>
</dbReference>
<dbReference type="Proteomes" id="UP000887540">
    <property type="component" value="Unplaced"/>
</dbReference>
<accession>A0A914E8H0</accession>
<reference evidence="11" key="1">
    <citation type="submission" date="2022-11" db="UniProtKB">
        <authorList>
            <consortium name="WormBaseParasite"/>
        </authorList>
    </citation>
    <scope>IDENTIFICATION</scope>
</reference>
<feature type="transmembrane region" description="Helical" evidence="8">
    <location>
        <begin position="79"/>
        <end position="99"/>
    </location>
</feature>
<dbReference type="AlphaFoldDB" id="A0A914E8H0"/>
<dbReference type="GO" id="GO:0022841">
    <property type="term" value="F:potassium ion leak channel activity"/>
    <property type="evidence" value="ECO:0007669"/>
    <property type="project" value="TreeGrafter"/>
</dbReference>
<dbReference type="GO" id="GO:0005886">
    <property type="term" value="C:plasma membrane"/>
    <property type="evidence" value="ECO:0007669"/>
    <property type="project" value="TreeGrafter"/>
</dbReference>
<proteinExistence type="predicted"/>
<sequence>MSMSCHFVNDVNVNINVNVNDDVNVIDNVIVNDKDEEIRREISTTREIMQAKYNFSDEDFEELETVVVKSIPHGAGYQWQFVGAFFFCTVVLTTVGYGHSTPATIGGKLFCMIFALFGIPLGLIMFQSIGERVNAIIAFCLATVSLKGQSTFGES</sequence>
<dbReference type="Pfam" id="PF07885">
    <property type="entry name" value="Ion_trans_2"/>
    <property type="match status" value="1"/>
</dbReference>
<organism evidence="10 11">
    <name type="scientific">Acrobeloides nanus</name>
    <dbReference type="NCBI Taxonomy" id="290746"/>
    <lineage>
        <taxon>Eukaryota</taxon>
        <taxon>Metazoa</taxon>
        <taxon>Ecdysozoa</taxon>
        <taxon>Nematoda</taxon>
        <taxon>Chromadorea</taxon>
        <taxon>Rhabditida</taxon>
        <taxon>Tylenchina</taxon>
        <taxon>Cephalobomorpha</taxon>
        <taxon>Cephaloboidea</taxon>
        <taxon>Cephalobidae</taxon>
        <taxon>Acrobeloides</taxon>
    </lineage>
</organism>
<feature type="transmembrane region" description="Helical" evidence="8">
    <location>
        <begin position="105"/>
        <end position="126"/>
    </location>
</feature>
<dbReference type="WBParaSite" id="ACRNAN_scaffold6124.g28825.t1">
    <property type="protein sequence ID" value="ACRNAN_scaffold6124.g28825.t1"/>
    <property type="gene ID" value="ACRNAN_scaffold6124.g28825"/>
</dbReference>
<dbReference type="GO" id="GO:0030322">
    <property type="term" value="P:stabilization of membrane potential"/>
    <property type="evidence" value="ECO:0007669"/>
    <property type="project" value="TreeGrafter"/>
</dbReference>
<keyword evidence="7" id="KW-0407">Ion channel</keyword>
<dbReference type="Gene3D" id="1.10.287.70">
    <property type="match status" value="1"/>
</dbReference>
<dbReference type="SUPFAM" id="SSF81324">
    <property type="entry name" value="Voltage-gated potassium channels"/>
    <property type="match status" value="1"/>
</dbReference>
<feature type="domain" description="Potassium channel" evidence="9">
    <location>
        <begin position="74"/>
        <end position="133"/>
    </location>
</feature>
<evidence type="ECO:0000313" key="10">
    <source>
        <dbReference type="Proteomes" id="UP000887540"/>
    </source>
</evidence>
<dbReference type="InterPro" id="IPR013099">
    <property type="entry name" value="K_chnl_dom"/>
</dbReference>
<evidence type="ECO:0000313" key="11">
    <source>
        <dbReference type="WBParaSite" id="ACRNAN_scaffold6124.g28825.t1"/>
    </source>
</evidence>
<protein>
    <submittedName>
        <fullName evidence="11">Potassium channel domain-containing protein</fullName>
    </submittedName>
</protein>
<keyword evidence="5" id="KW-0406">Ion transport</keyword>
<keyword evidence="10" id="KW-1185">Reference proteome</keyword>
<comment type="subcellular location">
    <subcellularLocation>
        <location evidence="1">Membrane</location>
        <topology evidence="1">Multi-pass membrane protein</topology>
    </subcellularLocation>
</comment>
<evidence type="ECO:0000256" key="6">
    <source>
        <dbReference type="ARBA" id="ARBA00023136"/>
    </source>
</evidence>
<evidence type="ECO:0000256" key="7">
    <source>
        <dbReference type="ARBA" id="ARBA00023303"/>
    </source>
</evidence>
<dbReference type="GO" id="GO:0015271">
    <property type="term" value="F:outward rectifier potassium channel activity"/>
    <property type="evidence" value="ECO:0007669"/>
    <property type="project" value="TreeGrafter"/>
</dbReference>
<keyword evidence="3 8" id="KW-0812">Transmembrane</keyword>